<feature type="region of interest" description="Disordered" evidence="1">
    <location>
        <begin position="1"/>
        <end position="56"/>
    </location>
</feature>
<reference evidence="2 3" key="1">
    <citation type="journal article" date="2014" name="FEMS Microbiol. Ecol.">
        <title>Sphaerotilus natans encrusted with nanoball-shaped Fe(III) oxide minerals formed by nitrate-reducing mixotrophic Fe(II) oxidation.</title>
        <authorList>
            <person name="Park S."/>
            <person name="Kim D.H."/>
            <person name="Lee J.H."/>
            <person name="Hur H.G."/>
        </authorList>
    </citation>
    <scope>NUCLEOTIDE SEQUENCE [LARGE SCALE GENOMIC DNA]</scope>
    <source>
        <strain evidence="2 3">DSM 6575</strain>
    </source>
</reference>
<keyword evidence="3" id="KW-1185">Reference proteome</keyword>
<sequence length="56" mass="5889">MSHAVGPLHSGDAHKDAAAPGHRTRHSTIRAMSSSRNSPVLGRLPVAQGDKPHMAQ</sequence>
<accession>A0A059KPE4</accession>
<gene>
    <name evidence="2" type="ORF">X805_10760</name>
</gene>
<name>A0A059KPE4_9BURK</name>
<dbReference type="EMBL" id="AZRA01000027">
    <property type="protein sequence ID" value="KDB53240.1"/>
    <property type="molecule type" value="Genomic_DNA"/>
</dbReference>
<proteinExistence type="predicted"/>
<dbReference type="Proteomes" id="UP000026714">
    <property type="component" value="Unassembled WGS sequence"/>
</dbReference>
<dbReference type="AlphaFoldDB" id="A0A059KPE4"/>
<evidence type="ECO:0000313" key="2">
    <source>
        <dbReference type="EMBL" id="KDB53240.1"/>
    </source>
</evidence>
<organism evidence="2 3">
    <name type="scientific">Sphaerotilus natans subsp. natans DSM 6575</name>
    <dbReference type="NCBI Taxonomy" id="1286631"/>
    <lineage>
        <taxon>Bacteria</taxon>
        <taxon>Pseudomonadati</taxon>
        <taxon>Pseudomonadota</taxon>
        <taxon>Betaproteobacteria</taxon>
        <taxon>Burkholderiales</taxon>
        <taxon>Sphaerotilaceae</taxon>
        <taxon>Sphaerotilus</taxon>
    </lineage>
</organism>
<evidence type="ECO:0000313" key="3">
    <source>
        <dbReference type="Proteomes" id="UP000026714"/>
    </source>
</evidence>
<comment type="caution">
    <text evidence="2">The sequence shown here is derived from an EMBL/GenBank/DDBJ whole genome shotgun (WGS) entry which is preliminary data.</text>
</comment>
<protein>
    <submittedName>
        <fullName evidence="2">Uncharacterized protein</fullName>
    </submittedName>
</protein>
<evidence type="ECO:0000256" key="1">
    <source>
        <dbReference type="SAM" id="MobiDB-lite"/>
    </source>
</evidence>